<sequence>MGNVQLINTIVYQISTYTLDAIYEDAEYDLHPYFDDGSVEIIKDKIHITFERIIDANSKKQAIHTAKDYIHTHYKNRNDWTVLNVSTDDIEWISIVFINYAVEIF</sequence>
<keyword evidence="2" id="KW-1185">Reference proteome</keyword>
<reference evidence="1 2" key="1">
    <citation type="submission" date="2023-03" db="EMBL/GenBank/DDBJ databases">
        <title>Bacillus Genome Sequencing.</title>
        <authorList>
            <person name="Dunlap C."/>
        </authorList>
    </citation>
    <scope>NUCLEOTIDE SEQUENCE [LARGE SCALE GENOMIC DNA]</scope>
    <source>
        <strain evidence="1 2">B-59205</strain>
    </source>
</reference>
<comment type="caution">
    <text evidence="1">The sequence shown here is derived from an EMBL/GenBank/DDBJ whole genome shotgun (WGS) entry which is preliminary data.</text>
</comment>
<evidence type="ECO:0000313" key="1">
    <source>
        <dbReference type="EMBL" id="MEC1179184.1"/>
    </source>
</evidence>
<protein>
    <submittedName>
        <fullName evidence="1">Uncharacterized protein</fullName>
    </submittedName>
</protein>
<dbReference type="EMBL" id="JARSFG010000016">
    <property type="protein sequence ID" value="MEC1179184.1"/>
    <property type="molecule type" value="Genomic_DNA"/>
</dbReference>
<name>A0AAW9NUY7_9BACL</name>
<dbReference type="AlphaFoldDB" id="A0AAW9NUY7"/>
<dbReference type="RefSeq" id="WP_326123677.1">
    <property type="nucleotide sequence ID" value="NZ_JARSFG010000016.1"/>
</dbReference>
<dbReference type="Proteomes" id="UP001344888">
    <property type="component" value="Unassembled WGS sequence"/>
</dbReference>
<proteinExistence type="predicted"/>
<gene>
    <name evidence="1" type="ORF">P9B03_11875</name>
</gene>
<evidence type="ECO:0000313" key="2">
    <source>
        <dbReference type="Proteomes" id="UP001344888"/>
    </source>
</evidence>
<accession>A0AAW9NUY7</accession>
<organism evidence="1 2">
    <name type="scientific">Metasolibacillus meyeri</name>
    <dbReference type="NCBI Taxonomy" id="1071052"/>
    <lineage>
        <taxon>Bacteria</taxon>
        <taxon>Bacillati</taxon>
        <taxon>Bacillota</taxon>
        <taxon>Bacilli</taxon>
        <taxon>Bacillales</taxon>
        <taxon>Caryophanaceae</taxon>
        <taxon>Metasolibacillus</taxon>
    </lineage>
</organism>